<dbReference type="InterPro" id="IPR007235">
    <property type="entry name" value="Glyco_trans_28_C"/>
</dbReference>
<dbReference type="PANTHER" id="PTHR43025:SF3">
    <property type="entry name" value="MONOGALACTOSYLDIACYLGLYCEROL SYNTHASE 1, CHLOROPLASTIC"/>
    <property type="match status" value="1"/>
</dbReference>
<name>A0A9D1PUY7_9SPIO</name>
<dbReference type="Gene3D" id="3.40.50.2000">
    <property type="entry name" value="Glycogen Phosphorylase B"/>
    <property type="match status" value="1"/>
</dbReference>
<protein>
    <submittedName>
        <fullName evidence="2">UDP-N-acetylglucosamine--LPS N-acetylglucosamine transferase</fullName>
    </submittedName>
</protein>
<dbReference type="AlphaFoldDB" id="A0A9D1PUY7"/>
<dbReference type="PANTHER" id="PTHR43025">
    <property type="entry name" value="MONOGALACTOSYLDIACYLGLYCEROL SYNTHASE"/>
    <property type="match status" value="1"/>
</dbReference>
<sequence length="375" mass="43160">MKGAFLYVNAGKGHYTPAKALCDSFIRSGHDAVLEDLFIVFDTPFWEKFCILDWRFLLHHPHIEPYSHAITDNRLSFFLIRWQGLMKKHYEGFLRWYEKEKPDFIVSTNFIGGVFLPDACEKAGIKIPVYQYCADVFFTPKTGINNKLAKMYFSSDIGIEDGRGKKQREETLSLLPFPLHDNFEFYKKVSKSEARKTLGLKDKFTILYNLGGEGIGSASILRTMAKEGLDVQVVTIGGKSNSTKKALDKVKEEFPDFDLIEAGFVSNIEVYLNASDLQIGKAGANSLMEAVYMRVPCLVTSVLFAFRRSLIFFDRYKTGWGADKKKEQMKIIRDLVSNPERFEEIEKNFEKIPYVFSSEMARDQIIKDTEEFYRQ</sequence>
<reference evidence="2" key="2">
    <citation type="submission" date="2021-04" db="EMBL/GenBank/DDBJ databases">
        <authorList>
            <person name="Gilroy R."/>
        </authorList>
    </citation>
    <scope>NUCLEOTIDE SEQUENCE</scope>
    <source>
        <strain evidence="2">Gambia11-129</strain>
    </source>
</reference>
<dbReference type="InterPro" id="IPR050519">
    <property type="entry name" value="Glycosyltransf_28_UgtP"/>
</dbReference>
<dbReference type="Proteomes" id="UP000823936">
    <property type="component" value="Unassembled WGS sequence"/>
</dbReference>
<gene>
    <name evidence="2" type="ORF">IAB12_04680</name>
</gene>
<proteinExistence type="predicted"/>
<dbReference type="GO" id="GO:0016758">
    <property type="term" value="F:hexosyltransferase activity"/>
    <property type="evidence" value="ECO:0007669"/>
    <property type="project" value="InterPro"/>
</dbReference>
<dbReference type="Pfam" id="PF04101">
    <property type="entry name" value="Glyco_tran_28_C"/>
    <property type="match status" value="1"/>
</dbReference>
<feature type="domain" description="Glycosyl transferase family 28 C-terminal" evidence="1">
    <location>
        <begin position="225"/>
        <end position="299"/>
    </location>
</feature>
<evidence type="ECO:0000313" key="3">
    <source>
        <dbReference type="Proteomes" id="UP000823936"/>
    </source>
</evidence>
<reference evidence="2" key="1">
    <citation type="journal article" date="2021" name="PeerJ">
        <title>Extensive microbial diversity within the chicken gut microbiome revealed by metagenomics and culture.</title>
        <authorList>
            <person name="Gilroy R."/>
            <person name="Ravi A."/>
            <person name="Getino M."/>
            <person name="Pursley I."/>
            <person name="Horton D.L."/>
            <person name="Alikhan N.F."/>
            <person name="Baker D."/>
            <person name="Gharbi K."/>
            <person name="Hall N."/>
            <person name="Watson M."/>
            <person name="Adriaenssens E.M."/>
            <person name="Foster-Nyarko E."/>
            <person name="Jarju S."/>
            <person name="Secka A."/>
            <person name="Antonio M."/>
            <person name="Oren A."/>
            <person name="Chaudhuri R.R."/>
            <person name="La Ragione R."/>
            <person name="Hildebrand F."/>
            <person name="Pallen M.J."/>
        </authorList>
    </citation>
    <scope>NUCLEOTIDE SEQUENCE</scope>
    <source>
        <strain evidence="2">Gambia11-129</strain>
    </source>
</reference>
<accession>A0A9D1PUY7</accession>
<comment type="caution">
    <text evidence="2">The sequence shown here is derived from an EMBL/GenBank/DDBJ whole genome shotgun (WGS) entry which is preliminary data.</text>
</comment>
<dbReference type="SUPFAM" id="SSF53756">
    <property type="entry name" value="UDP-Glycosyltransferase/glycogen phosphorylase"/>
    <property type="match status" value="1"/>
</dbReference>
<keyword evidence="2" id="KW-0808">Transferase</keyword>
<organism evidence="2 3">
    <name type="scientific">Candidatus Ornithospirochaeta avicola</name>
    <dbReference type="NCBI Taxonomy" id="2840896"/>
    <lineage>
        <taxon>Bacteria</taxon>
        <taxon>Pseudomonadati</taxon>
        <taxon>Spirochaetota</taxon>
        <taxon>Spirochaetia</taxon>
        <taxon>Spirochaetales</taxon>
        <taxon>Spirochaetaceae</taxon>
        <taxon>Spirochaetaceae incertae sedis</taxon>
        <taxon>Candidatus Ornithospirochaeta</taxon>
    </lineage>
</organism>
<evidence type="ECO:0000259" key="1">
    <source>
        <dbReference type="Pfam" id="PF04101"/>
    </source>
</evidence>
<dbReference type="EMBL" id="DXHU01000018">
    <property type="protein sequence ID" value="HIV99052.1"/>
    <property type="molecule type" value="Genomic_DNA"/>
</dbReference>
<evidence type="ECO:0000313" key="2">
    <source>
        <dbReference type="EMBL" id="HIV99052.1"/>
    </source>
</evidence>